<sequence length="463" mass="54081">MLKKFFSDVNWLLLVGMVLLIIITTGALTFYFNYEGQKGFKIDPKVQLDSKKEYEITYWDYPLFIGQEKEYENFLKEAISEFNDMYPNIKVNYKLLSFIEGRDKLKNSLEAGNPPDIYHGIFGNKLMNKKLQIPVNIFFKQKEESERDKYNKVGLKAFTYNQQVWGLPNWIKPQVWAGNQKLFSKTNSTVDQIEKNGWTWGEFQQIASEIADLDKNTSIIFNPYNPKLFYQLLSANGKDRLVTSKGNLAFTSDDLKQAFEFLDDLRSNEVFPREPEEMNKKMLPNFWQQKAGVIAPVNIWLLNNFYQKNKEESDVKLTLLPLPTKNLEAKKVPVDVAGLLLFRQQEYKGDDHTKAAYKFAKFLNQQKNLFIAKKLKILPAYLPLESLWREEVKLRVRLKEQLLSYNKRGVVESPSGFDKAKCENKIQNVINKNYEDFWLEGVSILTVIDRIMNKSKKIANNNN</sequence>
<proteinExistence type="inferred from homology"/>
<evidence type="ECO:0000256" key="2">
    <source>
        <dbReference type="ARBA" id="ARBA00022448"/>
    </source>
</evidence>
<dbReference type="STRING" id="574087.Acear_1185"/>
<keyword evidence="4" id="KW-0812">Transmembrane</keyword>
<evidence type="ECO:0000313" key="6">
    <source>
        <dbReference type="Proteomes" id="UP000001661"/>
    </source>
</evidence>
<keyword evidence="2" id="KW-0813">Transport</keyword>
<keyword evidence="4" id="KW-1133">Transmembrane helix</keyword>
<dbReference type="GO" id="GO:1901982">
    <property type="term" value="F:maltose binding"/>
    <property type="evidence" value="ECO:0007669"/>
    <property type="project" value="TreeGrafter"/>
</dbReference>
<name>D9QQB4_ACEAZ</name>
<comment type="similarity">
    <text evidence="1">Belongs to the bacterial solute-binding protein 1 family.</text>
</comment>
<dbReference type="GO" id="GO:0055052">
    <property type="term" value="C:ATP-binding cassette (ABC) transporter complex, substrate-binding subunit-containing"/>
    <property type="evidence" value="ECO:0007669"/>
    <property type="project" value="TreeGrafter"/>
</dbReference>
<keyword evidence="4" id="KW-0472">Membrane</keyword>
<dbReference type="KEGG" id="aar:Acear_1185"/>
<dbReference type="GO" id="GO:0015768">
    <property type="term" value="P:maltose transport"/>
    <property type="evidence" value="ECO:0007669"/>
    <property type="project" value="TreeGrafter"/>
</dbReference>
<evidence type="ECO:0000256" key="1">
    <source>
        <dbReference type="ARBA" id="ARBA00008520"/>
    </source>
</evidence>
<dbReference type="InterPro" id="IPR006059">
    <property type="entry name" value="SBP"/>
</dbReference>
<keyword evidence="3" id="KW-0732">Signal</keyword>
<dbReference type="PANTHER" id="PTHR30061:SF50">
    <property type="entry name" value="MALTOSE_MALTODEXTRIN-BINDING PERIPLASMIC PROTEIN"/>
    <property type="match status" value="1"/>
</dbReference>
<dbReference type="GO" id="GO:0042956">
    <property type="term" value="P:maltodextrin transmembrane transport"/>
    <property type="evidence" value="ECO:0007669"/>
    <property type="project" value="TreeGrafter"/>
</dbReference>
<keyword evidence="6" id="KW-1185">Reference proteome</keyword>
<dbReference type="AlphaFoldDB" id="D9QQB4"/>
<dbReference type="HOGENOM" id="CLU_590035_0_0_9"/>
<evidence type="ECO:0000256" key="3">
    <source>
        <dbReference type="ARBA" id="ARBA00022729"/>
    </source>
</evidence>
<accession>D9QQB4</accession>
<protein>
    <submittedName>
        <fullName evidence="5">Extracellular solute-binding protein family 1</fullName>
    </submittedName>
</protein>
<dbReference type="Proteomes" id="UP000001661">
    <property type="component" value="Chromosome"/>
</dbReference>
<dbReference type="Pfam" id="PF01547">
    <property type="entry name" value="SBP_bac_1"/>
    <property type="match status" value="1"/>
</dbReference>
<gene>
    <name evidence="5" type="ordered locus">Acear_1185</name>
</gene>
<dbReference type="Gene3D" id="3.40.190.10">
    <property type="entry name" value="Periplasmic binding protein-like II"/>
    <property type="match status" value="1"/>
</dbReference>
<dbReference type="eggNOG" id="COG1653">
    <property type="taxonomic scope" value="Bacteria"/>
</dbReference>
<feature type="transmembrane region" description="Helical" evidence="4">
    <location>
        <begin position="12"/>
        <end position="32"/>
    </location>
</feature>
<dbReference type="RefSeq" id="WP_013278151.1">
    <property type="nucleotide sequence ID" value="NC_014378.1"/>
</dbReference>
<organism evidence="5 6">
    <name type="scientific">Acetohalobium arabaticum (strain ATCC 49924 / DSM 5501 / Z-7288)</name>
    <dbReference type="NCBI Taxonomy" id="574087"/>
    <lineage>
        <taxon>Bacteria</taxon>
        <taxon>Bacillati</taxon>
        <taxon>Bacillota</taxon>
        <taxon>Clostridia</taxon>
        <taxon>Halanaerobiales</taxon>
        <taxon>Halobacteroidaceae</taxon>
        <taxon>Acetohalobium</taxon>
    </lineage>
</organism>
<dbReference type="SUPFAM" id="SSF53850">
    <property type="entry name" value="Periplasmic binding protein-like II"/>
    <property type="match status" value="1"/>
</dbReference>
<dbReference type="EMBL" id="CP002105">
    <property type="protein sequence ID" value="ADL12705.1"/>
    <property type="molecule type" value="Genomic_DNA"/>
</dbReference>
<evidence type="ECO:0000313" key="5">
    <source>
        <dbReference type="EMBL" id="ADL12705.1"/>
    </source>
</evidence>
<evidence type="ECO:0000256" key="4">
    <source>
        <dbReference type="SAM" id="Phobius"/>
    </source>
</evidence>
<dbReference type="PANTHER" id="PTHR30061">
    <property type="entry name" value="MALTOSE-BINDING PERIPLASMIC PROTEIN"/>
    <property type="match status" value="1"/>
</dbReference>
<reference evidence="5 6" key="1">
    <citation type="journal article" date="2010" name="Stand. Genomic Sci.">
        <title>Complete genome sequence of Acetohalobium arabaticum type strain (Z-7288).</title>
        <authorList>
            <person name="Sikorski J."/>
            <person name="Lapidus A."/>
            <person name="Chertkov O."/>
            <person name="Lucas S."/>
            <person name="Copeland A."/>
            <person name="Glavina Del Rio T."/>
            <person name="Nolan M."/>
            <person name="Tice H."/>
            <person name="Cheng J.F."/>
            <person name="Han C."/>
            <person name="Brambilla E."/>
            <person name="Pitluck S."/>
            <person name="Liolios K."/>
            <person name="Ivanova N."/>
            <person name="Mavromatis K."/>
            <person name="Mikhailova N."/>
            <person name="Pati A."/>
            <person name="Bruce D."/>
            <person name="Detter C."/>
            <person name="Tapia R."/>
            <person name="Goodwin L."/>
            <person name="Chen A."/>
            <person name="Palaniappan K."/>
            <person name="Land M."/>
            <person name="Hauser L."/>
            <person name="Chang Y.J."/>
            <person name="Jeffries C.D."/>
            <person name="Rohde M."/>
            <person name="Goker M."/>
            <person name="Spring S."/>
            <person name="Woyke T."/>
            <person name="Bristow J."/>
            <person name="Eisen J.A."/>
            <person name="Markowitz V."/>
            <person name="Hugenholtz P."/>
            <person name="Kyrpides N.C."/>
            <person name="Klenk H.P."/>
        </authorList>
    </citation>
    <scope>NUCLEOTIDE SEQUENCE [LARGE SCALE GENOMIC DNA]</scope>
    <source>
        <strain evidence="6">ATCC 49924 / DSM 5501 / Z-7288</strain>
    </source>
</reference>